<gene>
    <name evidence="2" type="ORF">GCM10010971_16860</name>
</gene>
<name>A0ABQ2PLJ1_9NEIS</name>
<protein>
    <recommendedName>
        <fullName evidence="4">Disulfide bond formation protein DsbB</fullName>
    </recommendedName>
</protein>
<dbReference type="RefSeq" id="WP_188691763.1">
    <property type="nucleotide sequence ID" value="NZ_BMLY01000002.1"/>
</dbReference>
<evidence type="ECO:0000313" key="3">
    <source>
        <dbReference type="Proteomes" id="UP000621859"/>
    </source>
</evidence>
<sequence>MFLFLFLLVMLGSPILFIQSSIRIRTAGRILIAIIPVTFTGVGYGLASLVANHCAGGLKDIHDCILWGSDVSRLVEDGMFLGIWFIFGGIPLSLAMLIGFAWDTIQNRQKPAA</sequence>
<keyword evidence="3" id="KW-1185">Reference proteome</keyword>
<keyword evidence="1" id="KW-1133">Transmembrane helix</keyword>
<evidence type="ECO:0008006" key="4">
    <source>
        <dbReference type="Google" id="ProtNLM"/>
    </source>
</evidence>
<organism evidence="2 3">
    <name type="scientific">Silvimonas amylolytica</name>
    <dbReference type="NCBI Taxonomy" id="449663"/>
    <lineage>
        <taxon>Bacteria</taxon>
        <taxon>Pseudomonadati</taxon>
        <taxon>Pseudomonadota</taxon>
        <taxon>Betaproteobacteria</taxon>
        <taxon>Neisseriales</taxon>
        <taxon>Chitinibacteraceae</taxon>
        <taxon>Silvimonas</taxon>
    </lineage>
</organism>
<dbReference type="EMBL" id="BMLY01000002">
    <property type="protein sequence ID" value="GGP25867.1"/>
    <property type="molecule type" value="Genomic_DNA"/>
</dbReference>
<evidence type="ECO:0000313" key="2">
    <source>
        <dbReference type="EMBL" id="GGP25867.1"/>
    </source>
</evidence>
<reference evidence="3" key="1">
    <citation type="journal article" date="2019" name="Int. J. Syst. Evol. Microbiol.">
        <title>The Global Catalogue of Microorganisms (GCM) 10K type strain sequencing project: providing services to taxonomists for standard genome sequencing and annotation.</title>
        <authorList>
            <consortium name="The Broad Institute Genomics Platform"/>
            <consortium name="The Broad Institute Genome Sequencing Center for Infectious Disease"/>
            <person name="Wu L."/>
            <person name="Ma J."/>
        </authorList>
    </citation>
    <scope>NUCLEOTIDE SEQUENCE [LARGE SCALE GENOMIC DNA]</scope>
    <source>
        <strain evidence="3">CGMCC 1.8860</strain>
    </source>
</reference>
<evidence type="ECO:0000256" key="1">
    <source>
        <dbReference type="SAM" id="Phobius"/>
    </source>
</evidence>
<keyword evidence="1" id="KW-0472">Membrane</keyword>
<proteinExistence type="predicted"/>
<feature type="transmembrane region" description="Helical" evidence="1">
    <location>
        <begin position="79"/>
        <end position="102"/>
    </location>
</feature>
<comment type="caution">
    <text evidence="2">The sequence shown here is derived from an EMBL/GenBank/DDBJ whole genome shotgun (WGS) entry which is preliminary data.</text>
</comment>
<dbReference type="Proteomes" id="UP000621859">
    <property type="component" value="Unassembled WGS sequence"/>
</dbReference>
<keyword evidence="1" id="KW-0812">Transmembrane</keyword>
<feature type="transmembrane region" description="Helical" evidence="1">
    <location>
        <begin position="30"/>
        <end position="51"/>
    </location>
</feature>
<accession>A0ABQ2PLJ1</accession>